<keyword evidence="2" id="KW-1185">Reference proteome</keyword>
<sequence length="75" mass="8612">MWHLLRRRIWTESLGYAGTEVIRRIIGFAHLTDLTTLAEPLPAFRRALLLGRELILRREELAYVAAVRELVASLG</sequence>
<evidence type="ECO:0000313" key="2">
    <source>
        <dbReference type="Proteomes" id="UP001501777"/>
    </source>
</evidence>
<dbReference type="Gene3D" id="3.90.1200.10">
    <property type="match status" value="1"/>
</dbReference>
<evidence type="ECO:0000313" key="1">
    <source>
        <dbReference type="EMBL" id="GAA2509546.1"/>
    </source>
</evidence>
<comment type="caution">
    <text evidence="1">The sequence shown here is derived from an EMBL/GenBank/DDBJ whole genome shotgun (WGS) entry which is preliminary data.</text>
</comment>
<name>A0ABP6A754_STRLO</name>
<gene>
    <name evidence="1" type="ORF">GCM10010276_64470</name>
</gene>
<protein>
    <submittedName>
        <fullName evidence="1">Uncharacterized protein</fullName>
    </submittedName>
</protein>
<dbReference type="EMBL" id="BAAASG010000015">
    <property type="protein sequence ID" value="GAA2509546.1"/>
    <property type="molecule type" value="Genomic_DNA"/>
</dbReference>
<dbReference type="Proteomes" id="UP001501777">
    <property type="component" value="Unassembled WGS sequence"/>
</dbReference>
<accession>A0ABP6A754</accession>
<proteinExistence type="predicted"/>
<organism evidence="1 2">
    <name type="scientific">Streptomyces longisporus</name>
    <dbReference type="NCBI Taxonomy" id="1948"/>
    <lineage>
        <taxon>Bacteria</taxon>
        <taxon>Bacillati</taxon>
        <taxon>Actinomycetota</taxon>
        <taxon>Actinomycetes</taxon>
        <taxon>Kitasatosporales</taxon>
        <taxon>Streptomycetaceae</taxon>
        <taxon>Streptomyces</taxon>
    </lineage>
</organism>
<reference evidence="2" key="1">
    <citation type="journal article" date="2019" name="Int. J. Syst. Evol. Microbiol.">
        <title>The Global Catalogue of Microorganisms (GCM) 10K type strain sequencing project: providing services to taxonomists for standard genome sequencing and annotation.</title>
        <authorList>
            <consortium name="The Broad Institute Genomics Platform"/>
            <consortium name="The Broad Institute Genome Sequencing Center for Infectious Disease"/>
            <person name="Wu L."/>
            <person name="Ma J."/>
        </authorList>
    </citation>
    <scope>NUCLEOTIDE SEQUENCE [LARGE SCALE GENOMIC DNA]</scope>
    <source>
        <strain evidence="2">JCM 4395</strain>
    </source>
</reference>